<protein>
    <submittedName>
        <fullName evidence="1">Iron hydrogenase small subunit</fullName>
    </submittedName>
</protein>
<sequence length="580" mass="64280">MSKDNKENITIKIDGIDVTVPSGTTILEAAKKIGVHIPTLCNHPDLTAKSTCRICVVEDTGSRRLKTACNQPVDSCKEIITNSKRVKEVRKTILQLILANHPQDCLNCIRNQKCELQELTQKENIMDNPFERIYEPVPIKDDNPSLVRDNSKCIKCGRCVQACEEIQASKAIGFNGRSTNYSIGQAFDKATDESTCVLCGKCITVCPVGALREKDDTEKVWDALANENKFVVFQTAPSVRVGLGDEFGYSSGEIVTGHMVAGIRRLGADKVIDTNFSADLTIMEEGTEFLGRLTNGGTLPMITSCSPGWINFVEKNYPDLIDHLSTCKSPQQMFGAITKTYYAEKLGVDPKDMFVVSVMPCIAKKYESKRPEMDASGYRDIDVVLTTRELARMFKENGLDISELEPEDYDSIIGHGTGAGTIFGTSGGVMEAALRTVYEVVTGEELDNVDFEAVRGHDDFKEAEVQVGDIPVRVAITSGLGNAKKLLEKIRKGEADYHFIEVMACPGGCVGGGGQPYTIKHDAREDRMEGLYKDDKQHDIRKSHENPEIKEIYEEFLGEPNSHKAHELLHTHYRNRYTKA</sequence>
<proteinExistence type="predicted"/>
<gene>
    <name evidence="1" type="ORF">JFY71_05845</name>
</gene>
<accession>A0AC61MQK9</accession>
<evidence type="ECO:0000313" key="1">
    <source>
        <dbReference type="EMBL" id="QQK06870.1"/>
    </source>
</evidence>
<reference evidence="1 2" key="1">
    <citation type="journal article" date="2022" name="Int. J. Syst. Evol. Microbiol.">
        <title>Miniphocaeibacter halophilus sp. nov., an ammonium-tolerant acetate-producing bacterium isolated from a biogas system.</title>
        <authorList>
            <person name="Schnurer A."/>
            <person name="Singh A."/>
            <person name="Bi S."/>
            <person name="Qiao W."/>
            <person name="Westerholm M."/>
        </authorList>
    </citation>
    <scope>NUCLEOTIDE SEQUENCE [LARGE SCALE GENOMIC DNA]</scope>
    <source>
        <strain evidence="1 2">AMB_01</strain>
    </source>
</reference>
<name>A0AC61MQK9_9FIRM</name>
<evidence type="ECO:0000313" key="2">
    <source>
        <dbReference type="Proteomes" id="UP000595814"/>
    </source>
</evidence>
<dbReference type="Proteomes" id="UP000595814">
    <property type="component" value="Chromosome"/>
</dbReference>
<keyword evidence="2" id="KW-1185">Reference proteome</keyword>
<organism evidence="1 2">
    <name type="scientific">Miniphocaeibacter halophilus</name>
    <dbReference type="NCBI Taxonomy" id="2931922"/>
    <lineage>
        <taxon>Bacteria</taxon>
        <taxon>Bacillati</taxon>
        <taxon>Bacillota</taxon>
        <taxon>Tissierellia</taxon>
        <taxon>Tissierellales</taxon>
        <taxon>Peptoniphilaceae</taxon>
        <taxon>Miniphocaeibacter</taxon>
    </lineage>
</organism>
<dbReference type="EMBL" id="CP066744">
    <property type="protein sequence ID" value="QQK06870.1"/>
    <property type="molecule type" value="Genomic_DNA"/>
</dbReference>